<proteinExistence type="predicted"/>
<dbReference type="AlphaFoldDB" id="A0AAU9UZP6"/>
<comment type="caution">
    <text evidence="1">The sequence shown here is derived from an EMBL/GenBank/DDBJ whole genome shotgun (WGS) entry which is preliminary data.</text>
</comment>
<dbReference type="EMBL" id="CAKOGL010000025">
    <property type="protein sequence ID" value="CAH2103029.1"/>
    <property type="molecule type" value="Genomic_DNA"/>
</dbReference>
<gene>
    <name evidence="1" type="ORF">EEDITHA_LOCUS17587</name>
</gene>
<protein>
    <submittedName>
        <fullName evidence="1">Uncharacterized protein</fullName>
    </submittedName>
</protein>
<dbReference type="Proteomes" id="UP001153954">
    <property type="component" value="Unassembled WGS sequence"/>
</dbReference>
<keyword evidence="2" id="KW-1185">Reference proteome</keyword>
<evidence type="ECO:0000313" key="1">
    <source>
        <dbReference type="EMBL" id="CAH2103029.1"/>
    </source>
</evidence>
<name>A0AAU9UZP6_EUPED</name>
<evidence type="ECO:0000313" key="2">
    <source>
        <dbReference type="Proteomes" id="UP001153954"/>
    </source>
</evidence>
<accession>A0AAU9UZP6</accession>
<reference evidence="1" key="1">
    <citation type="submission" date="2022-03" db="EMBL/GenBank/DDBJ databases">
        <authorList>
            <person name="Tunstrom K."/>
        </authorList>
    </citation>
    <scope>NUCLEOTIDE SEQUENCE</scope>
</reference>
<sequence>MRANKSANTVTLFCYRFYHGMCAFARLLGNSRPTKEGRIQRRKDQKDTLDMLNDNVSLYGAGIDDSK</sequence>
<organism evidence="1 2">
    <name type="scientific">Euphydryas editha</name>
    <name type="common">Edith's checkerspot</name>
    <dbReference type="NCBI Taxonomy" id="104508"/>
    <lineage>
        <taxon>Eukaryota</taxon>
        <taxon>Metazoa</taxon>
        <taxon>Ecdysozoa</taxon>
        <taxon>Arthropoda</taxon>
        <taxon>Hexapoda</taxon>
        <taxon>Insecta</taxon>
        <taxon>Pterygota</taxon>
        <taxon>Neoptera</taxon>
        <taxon>Endopterygota</taxon>
        <taxon>Lepidoptera</taxon>
        <taxon>Glossata</taxon>
        <taxon>Ditrysia</taxon>
        <taxon>Papilionoidea</taxon>
        <taxon>Nymphalidae</taxon>
        <taxon>Nymphalinae</taxon>
        <taxon>Euphydryas</taxon>
    </lineage>
</organism>